<dbReference type="Proteomes" id="UP001201812">
    <property type="component" value="Unassembled WGS sequence"/>
</dbReference>
<proteinExistence type="predicted"/>
<gene>
    <name evidence="2" type="ORF">DdX_01544</name>
</gene>
<reference evidence="2" key="1">
    <citation type="submission" date="2022-01" db="EMBL/GenBank/DDBJ databases">
        <title>Genome Sequence Resource for Two Populations of Ditylenchus destructor, the Migratory Endoparasitic Phytonematode.</title>
        <authorList>
            <person name="Zhang H."/>
            <person name="Lin R."/>
            <person name="Xie B."/>
        </authorList>
    </citation>
    <scope>NUCLEOTIDE SEQUENCE</scope>
    <source>
        <strain evidence="2">BazhouSP</strain>
    </source>
</reference>
<evidence type="ECO:0000313" key="2">
    <source>
        <dbReference type="EMBL" id="KAI1729312.1"/>
    </source>
</evidence>
<organism evidence="2 3">
    <name type="scientific">Ditylenchus destructor</name>
    <dbReference type="NCBI Taxonomy" id="166010"/>
    <lineage>
        <taxon>Eukaryota</taxon>
        <taxon>Metazoa</taxon>
        <taxon>Ecdysozoa</taxon>
        <taxon>Nematoda</taxon>
        <taxon>Chromadorea</taxon>
        <taxon>Rhabditida</taxon>
        <taxon>Tylenchina</taxon>
        <taxon>Tylenchomorpha</taxon>
        <taxon>Sphaerularioidea</taxon>
        <taxon>Anguinidae</taxon>
        <taxon>Anguininae</taxon>
        <taxon>Ditylenchus</taxon>
    </lineage>
</organism>
<protein>
    <submittedName>
        <fullName evidence="2">Long-chain-fatty-acid--CoA ligase 5</fullName>
    </submittedName>
</protein>
<accession>A0AAD4NFU2</accession>
<dbReference type="PANTHER" id="PTHR43272">
    <property type="entry name" value="LONG-CHAIN-FATTY-ACID--COA LIGASE"/>
    <property type="match status" value="1"/>
</dbReference>
<dbReference type="GO" id="GO:0016020">
    <property type="term" value="C:membrane"/>
    <property type="evidence" value="ECO:0007669"/>
    <property type="project" value="TreeGrafter"/>
</dbReference>
<dbReference type="AlphaFoldDB" id="A0AAD4NFU2"/>
<keyword evidence="1 2" id="KW-0436">Ligase</keyword>
<keyword evidence="3" id="KW-1185">Reference proteome</keyword>
<dbReference type="GO" id="GO:0005783">
    <property type="term" value="C:endoplasmic reticulum"/>
    <property type="evidence" value="ECO:0007669"/>
    <property type="project" value="TreeGrafter"/>
</dbReference>
<sequence length="140" mass="16380">MLFDGEYVAPEKIENVYVQSPLVQQVYVDGDSLERYLIAIVVPIEKALGRLYKELHPDETEQKPFAEMCKDKLTLEHVLLDLQKLGKEQKLNSIEQAKKLYIEPEPFTLENGLLTPTLKSKRPELRRKYKDIMQNLYKTE</sequence>
<comment type="caution">
    <text evidence="2">The sequence shown here is derived from an EMBL/GenBank/DDBJ whole genome shotgun (WGS) entry which is preliminary data.</text>
</comment>
<dbReference type="EMBL" id="JAKKPZ010000001">
    <property type="protein sequence ID" value="KAI1729312.1"/>
    <property type="molecule type" value="Genomic_DNA"/>
</dbReference>
<name>A0AAD4NFU2_9BILA</name>
<dbReference type="GO" id="GO:0004467">
    <property type="term" value="F:long-chain fatty acid-CoA ligase activity"/>
    <property type="evidence" value="ECO:0007669"/>
    <property type="project" value="TreeGrafter"/>
</dbReference>
<dbReference type="PANTHER" id="PTHR43272:SF43">
    <property type="entry name" value="LONG-CHAIN-FATTY-ACID--COA LIGASE"/>
    <property type="match status" value="1"/>
</dbReference>
<dbReference type="SUPFAM" id="SSF56801">
    <property type="entry name" value="Acetyl-CoA synthetase-like"/>
    <property type="match status" value="1"/>
</dbReference>
<evidence type="ECO:0000313" key="3">
    <source>
        <dbReference type="Proteomes" id="UP001201812"/>
    </source>
</evidence>
<evidence type="ECO:0000256" key="1">
    <source>
        <dbReference type="ARBA" id="ARBA00022598"/>
    </source>
</evidence>